<dbReference type="Proteomes" id="UP000231553">
    <property type="component" value="Unassembled WGS sequence"/>
</dbReference>
<evidence type="ECO:0000259" key="1">
    <source>
        <dbReference type="Pfam" id="PF09361"/>
    </source>
</evidence>
<evidence type="ECO:0000313" key="2">
    <source>
        <dbReference type="EMBL" id="PJE35710.1"/>
    </source>
</evidence>
<proteinExistence type="predicted"/>
<sequence>MAKTQDFTAVMKDMMGAFPVDASAFEDAFKTTATLNEKLSAVCLEAADKSAEISSKWTKDTIAKLAEMTKAKTEPADYAKAMTDFASATAEVAAENMAAFAEIAKKVQMDTVELMMAAGKDLTEDATAAVKKATTDVTAAAKKATATK</sequence>
<dbReference type="InterPro" id="IPR018968">
    <property type="entry name" value="Phasin"/>
</dbReference>
<gene>
    <name evidence="2" type="ORF">CVM52_15720</name>
</gene>
<dbReference type="OrthoDB" id="7868047at2"/>
<protein>
    <submittedName>
        <fullName evidence="2">Phasin, PhaP</fullName>
    </submittedName>
</protein>
<dbReference type="AlphaFoldDB" id="A0A2M8IYV0"/>
<reference evidence="2 3" key="1">
    <citation type="journal article" date="2018" name="Int. J. Syst. Evol. Microbiol.">
        <title>Pseudooceanicola lipolyticus sp. nov., a marine alphaproteobacterium, reclassification of Oceanicola flagellatus as Pseudooceanicola flagellatus comb. nov. and emended description of the genus Pseudooceanicola.</title>
        <authorList>
            <person name="Huang M.-M."/>
            <person name="Guo L.-L."/>
            <person name="Wu Y.-H."/>
            <person name="Lai Q.-L."/>
            <person name="Shao Z.-Z."/>
            <person name="Wang C.-S."/>
            <person name="Wu M."/>
            <person name="Xu X.-W."/>
        </authorList>
    </citation>
    <scope>NUCLEOTIDE SEQUENCE [LARGE SCALE GENOMIC DNA]</scope>
    <source>
        <strain evidence="2 3">157</strain>
    </source>
</reference>
<evidence type="ECO:0000313" key="3">
    <source>
        <dbReference type="Proteomes" id="UP000231553"/>
    </source>
</evidence>
<name>A0A2M8IYV0_9RHOB</name>
<keyword evidence="3" id="KW-1185">Reference proteome</keyword>
<comment type="caution">
    <text evidence="2">The sequence shown here is derived from an EMBL/GenBank/DDBJ whole genome shotgun (WGS) entry which is preliminary data.</text>
</comment>
<feature type="domain" description="Phasin" evidence="1">
    <location>
        <begin position="24"/>
        <end position="115"/>
    </location>
</feature>
<dbReference type="EMBL" id="PGTB01000075">
    <property type="protein sequence ID" value="PJE35710.1"/>
    <property type="molecule type" value="Genomic_DNA"/>
</dbReference>
<dbReference type="RefSeq" id="WP_100163445.1">
    <property type="nucleotide sequence ID" value="NZ_PGTB01000075.1"/>
</dbReference>
<organism evidence="2 3">
    <name type="scientific">Pseudooceanicola lipolyticus</name>
    <dbReference type="NCBI Taxonomy" id="2029104"/>
    <lineage>
        <taxon>Bacteria</taxon>
        <taxon>Pseudomonadati</taxon>
        <taxon>Pseudomonadota</taxon>
        <taxon>Alphaproteobacteria</taxon>
        <taxon>Rhodobacterales</taxon>
        <taxon>Paracoccaceae</taxon>
        <taxon>Pseudooceanicola</taxon>
    </lineage>
</organism>
<dbReference type="Pfam" id="PF09361">
    <property type="entry name" value="Phasin_2"/>
    <property type="match status" value="1"/>
</dbReference>
<accession>A0A2M8IYV0</accession>